<evidence type="ECO:0000313" key="3">
    <source>
        <dbReference type="Proteomes" id="UP000184514"/>
    </source>
</evidence>
<proteinExistence type="predicted"/>
<name>A0A1L9NX81_9RHOB</name>
<accession>A0A1L9NX81</accession>
<evidence type="ECO:0000256" key="1">
    <source>
        <dbReference type="SAM" id="MobiDB-lite"/>
    </source>
</evidence>
<sequence length="158" mass="18174">MIPLAHPFIKDQNAARGVVAFFFRMTEIAEHVHDFTIATHVTRTKSDRVIRPIKNYLNTTHKKTDSQRDESGSEGQHKGDKPLTRNPSRNSACKGCKKKEAKQSRHQHWAILDDQDLIGIARDFHKKSLWQAMRISKCFAVQAALQFRTLRAKVQSLR</sequence>
<organism evidence="2 3">
    <name type="scientific">Planktotalea frisia</name>
    <dbReference type="NCBI Taxonomy" id="696762"/>
    <lineage>
        <taxon>Bacteria</taxon>
        <taxon>Pseudomonadati</taxon>
        <taxon>Pseudomonadota</taxon>
        <taxon>Alphaproteobacteria</taxon>
        <taxon>Rhodobacterales</taxon>
        <taxon>Paracoccaceae</taxon>
        <taxon>Planktotalea</taxon>
    </lineage>
</organism>
<reference evidence="2 3" key="1">
    <citation type="submission" date="2016-10" db="EMBL/GenBank/DDBJ databases">
        <title>Genome sequence of Planktotalea frisia SH6-1.</title>
        <authorList>
            <person name="Poehlein A."/>
            <person name="Bakenhus I."/>
            <person name="Voget S."/>
            <person name="Brinkhoff T."/>
            <person name="Simon M."/>
        </authorList>
    </citation>
    <scope>NUCLEOTIDE SEQUENCE [LARGE SCALE GENOMIC DNA]</scope>
    <source>
        <strain evidence="2 3">SH6-1</strain>
    </source>
</reference>
<comment type="caution">
    <text evidence="2">The sequence shown here is derived from an EMBL/GenBank/DDBJ whole genome shotgun (WGS) entry which is preliminary data.</text>
</comment>
<evidence type="ECO:0000313" key="2">
    <source>
        <dbReference type="EMBL" id="OJI93905.1"/>
    </source>
</evidence>
<dbReference type="EMBL" id="MLCB01000126">
    <property type="protein sequence ID" value="OJI93905.1"/>
    <property type="molecule type" value="Genomic_DNA"/>
</dbReference>
<dbReference type="AlphaFoldDB" id="A0A1L9NX81"/>
<gene>
    <name evidence="2" type="ORF">PFRI_18060</name>
</gene>
<keyword evidence="3" id="KW-1185">Reference proteome</keyword>
<dbReference type="Proteomes" id="UP000184514">
    <property type="component" value="Unassembled WGS sequence"/>
</dbReference>
<feature type="region of interest" description="Disordered" evidence="1">
    <location>
        <begin position="57"/>
        <end position="100"/>
    </location>
</feature>
<dbReference type="STRING" id="696762.PFRI_18060"/>
<protein>
    <submittedName>
        <fullName evidence="2">Uncharacterized protein</fullName>
    </submittedName>
</protein>
<feature type="compositionally biased region" description="Basic and acidic residues" evidence="1">
    <location>
        <begin position="62"/>
        <end position="83"/>
    </location>
</feature>